<evidence type="ECO:0000313" key="2">
    <source>
        <dbReference type="Proteomes" id="UP000218887"/>
    </source>
</evidence>
<name>A0A2A2IEQ7_9BACI</name>
<protein>
    <submittedName>
        <fullName evidence="1">Uncharacterized protein</fullName>
    </submittedName>
</protein>
<dbReference type="AlphaFoldDB" id="A0A2A2IEQ7"/>
<dbReference type="RefSeq" id="WP_095654821.1">
    <property type="nucleotide sequence ID" value="NZ_NPOA01000004.1"/>
</dbReference>
<comment type="caution">
    <text evidence="1">The sequence shown here is derived from an EMBL/GenBank/DDBJ whole genome shotgun (WGS) entry which is preliminary data.</text>
</comment>
<dbReference type="EMBL" id="NPOA01000004">
    <property type="protein sequence ID" value="PAV30219.1"/>
    <property type="molecule type" value="Genomic_DNA"/>
</dbReference>
<organism evidence="1 2">
    <name type="scientific">Virgibacillus profundi</name>
    <dbReference type="NCBI Taxonomy" id="2024555"/>
    <lineage>
        <taxon>Bacteria</taxon>
        <taxon>Bacillati</taxon>
        <taxon>Bacillota</taxon>
        <taxon>Bacilli</taxon>
        <taxon>Bacillales</taxon>
        <taxon>Bacillaceae</taxon>
        <taxon>Virgibacillus</taxon>
    </lineage>
</organism>
<gene>
    <name evidence="1" type="ORF">CIL05_07060</name>
</gene>
<proteinExistence type="predicted"/>
<sequence>MSNKLYIVIEDNAEEGVESFLFKDKEKAAEAFKAIIQEYKESIGKLGNYSEINDTWADILDVHNDPVARVFWQEKTVK</sequence>
<reference evidence="1 2" key="1">
    <citation type="submission" date="2017-08" db="EMBL/GenBank/DDBJ databases">
        <title>Virgibacillus indicus sp. nov. and Virgibacillus profoundi sp. nov, two moderately halophilic bacteria isolated from marine sediment by using the Microfluidic Streak Plate.</title>
        <authorList>
            <person name="Xu B."/>
            <person name="Hu B."/>
            <person name="Wang J."/>
            <person name="Zhu Y."/>
            <person name="Huang L."/>
            <person name="Du W."/>
            <person name="Huang Y."/>
        </authorList>
    </citation>
    <scope>NUCLEOTIDE SEQUENCE [LARGE SCALE GENOMIC DNA]</scope>
    <source>
        <strain evidence="1 2">IO3-P3-H5</strain>
    </source>
</reference>
<accession>A0A2A2IEQ7</accession>
<keyword evidence="2" id="KW-1185">Reference proteome</keyword>
<dbReference type="Proteomes" id="UP000218887">
    <property type="component" value="Unassembled WGS sequence"/>
</dbReference>
<evidence type="ECO:0000313" key="1">
    <source>
        <dbReference type="EMBL" id="PAV30219.1"/>
    </source>
</evidence>